<evidence type="ECO:0000256" key="1">
    <source>
        <dbReference type="SAM" id="Phobius"/>
    </source>
</evidence>
<name>A0AB94IIV5_9BACI</name>
<feature type="transmembrane region" description="Helical" evidence="1">
    <location>
        <begin position="43"/>
        <end position="64"/>
    </location>
</feature>
<dbReference type="Pfam" id="PF21537">
    <property type="entry name" value="DUF1980_C"/>
    <property type="match status" value="1"/>
</dbReference>
<feature type="transmembrane region" description="Helical" evidence="1">
    <location>
        <begin position="12"/>
        <end position="31"/>
    </location>
</feature>
<evidence type="ECO:0008006" key="6">
    <source>
        <dbReference type="Google" id="ProtNLM"/>
    </source>
</evidence>
<gene>
    <name evidence="4" type="ORF">BAVI_20009</name>
</gene>
<feature type="domain" description="DUF1980" evidence="2">
    <location>
        <begin position="96"/>
        <end position="150"/>
    </location>
</feature>
<keyword evidence="5" id="KW-1185">Reference proteome</keyword>
<keyword evidence="1" id="KW-0472">Membrane</keyword>
<dbReference type="PANTHER" id="PTHR40047:SF1">
    <property type="entry name" value="UPF0703 PROTEIN YCGQ"/>
    <property type="match status" value="1"/>
</dbReference>
<evidence type="ECO:0000313" key="5">
    <source>
        <dbReference type="Proteomes" id="UP000018877"/>
    </source>
</evidence>
<reference evidence="4 5" key="1">
    <citation type="journal article" date="2014" name="Environ. Microbiol.">
        <title>The nitrate-ammonifying and nosZ-carrying bacterium Bacillus vireti is a potent source and sink for nitric and nitrous oxide under high nitrate conditions.</title>
        <authorList>
            <person name="Mania D."/>
            <person name="Heylen K."/>
            <person name="van Spanning R.J."/>
            <person name="Frostegard A."/>
        </authorList>
    </citation>
    <scope>NUCLEOTIDE SEQUENCE [LARGE SCALE GENOMIC DNA]</scope>
    <source>
        <strain evidence="4 5">LMG 21834</strain>
    </source>
</reference>
<feature type="domain" description="DUF1980" evidence="2">
    <location>
        <begin position="14"/>
        <end position="87"/>
    </location>
</feature>
<dbReference type="Pfam" id="PF09323">
    <property type="entry name" value="DUF1980"/>
    <property type="match status" value="2"/>
</dbReference>
<dbReference type="AlphaFoldDB" id="A0AB94IIV5"/>
<dbReference type="PANTHER" id="PTHR40047">
    <property type="entry name" value="UPF0703 PROTEIN YCGQ"/>
    <property type="match status" value="1"/>
</dbReference>
<evidence type="ECO:0000259" key="2">
    <source>
        <dbReference type="Pfam" id="PF09323"/>
    </source>
</evidence>
<dbReference type="RefSeq" id="WP_024030169.1">
    <property type="nucleotide sequence ID" value="NZ_ALAN01000112.1"/>
</dbReference>
<feature type="transmembrane region" description="Helical" evidence="1">
    <location>
        <begin position="118"/>
        <end position="134"/>
    </location>
</feature>
<keyword evidence="1" id="KW-1133">Transmembrane helix</keyword>
<dbReference type="InterPro" id="IPR048447">
    <property type="entry name" value="DUF1980_C"/>
</dbReference>
<dbReference type="NCBIfam" id="TIGR03943">
    <property type="entry name" value="TIGR03943 family putative permease subunit"/>
    <property type="match status" value="1"/>
</dbReference>
<dbReference type="InterPro" id="IPR048493">
    <property type="entry name" value="DUF1980_N"/>
</dbReference>
<keyword evidence="1" id="KW-0812">Transmembrane</keyword>
<accession>A0AB94IIV5</accession>
<proteinExistence type="predicted"/>
<feature type="domain" description="DUF1980" evidence="3">
    <location>
        <begin position="179"/>
        <end position="316"/>
    </location>
</feature>
<sequence>MKNKFGSTNIHYFLRAAILLGFSIYMLVLTATGDILQFIVPQLVIYVDIAAVVLMIVSAFQFYIAVLSLKRPVIICECGHDHEHDHDHSHHHSHGEHDENVFGHHHTHLLKKSIWKDIFIYSLFLLPLLLGFILPNQAQSSSLAGSRGMNFGGLSSQNHAKGEVVEIEGNEDPALKKMFKTNVYDKDYAKLGMVLYKQDVIEMKDKWFIEKLQSMNNFVDNFQNKEIKIKGFIYREDGLSSNQFIIARMGMTHCIADISPFGFIAEADTPDQFVNDSWVTITGKISKTTFNGQTVIKIDVEKTEPAVAPSVQYVYPDWDFGSKL</sequence>
<comment type="caution">
    <text evidence="4">The sequence shown here is derived from an EMBL/GenBank/DDBJ whole genome shotgun (WGS) entry which is preliminary data.</text>
</comment>
<dbReference type="InterPro" id="IPR015402">
    <property type="entry name" value="DUF1980"/>
</dbReference>
<dbReference type="Proteomes" id="UP000018877">
    <property type="component" value="Unassembled WGS sequence"/>
</dbReference>
<organism evidence="4 5">
    <name type="scientific">Neobacillus vireti LMG 21834</name>
    <dbReference type="NCBI Taxonomy" id="1131730"/>
    <lineage>
        <taxon>Bacteria</taxon>
        <taxon>Bacillati</taxon>
        <taxon>Bacillota</taxon>
        <taxon>Bacilli</taxon>
        <taxon>Bacillales</taxon>
        <taxon>Bacillaceae</taxon>
        <taxon>Neobacillus</taxon>
    </lineage>
</organism>
<protein>
    <recommendedName>
        <fullName evidence="6">TIGR03943 family protein</fullName>
    </recommendedName>
</protein>
<dbReference type="InterPro" id="IPR052955">
    <property type="entry name" value="UPF0703_membrane_permease"/>
</dbReference>
<evidence type="ECO:0000313" key="4">
    <source>
        <dbReference type="EMBL" id="ETI66957.1"/>
    </source>
</evidence>
<evidence type="ECO:0000259" key="3">
    <source>
        <dbReference type="Pfam" id="PF21537"/>
    </source>
</evidence>
<dbReference type="EMBL" id="ALAN01000112">
    <property type="protein sequence ID" value="ETI66957.1"/>
    <property type="molecule type" value="Genomic_DNA"/>
</dbReference>